<dbReference type="Proteomes" id="UP000473278">
    <property type="component" value="Unassembled WGS sequence"/>
</dbReference>
<evidence type="ECO:0000313" key="2">
    <source>
        <dbReference type="EMBL" id="NGP75641.1"/>
    </source>
</evidence>
<name>A0A6M1SK19_9BACT</name>
<organism evidence="2 3">
    <name type="scientific">Halalkalibaculum roseum</name>
    <dbReference type="NCBI Taxonomy" id="2709311"/>
    <lineage>
        <taxon>Bacteria</taxon>
        <taxon>Pseudomonadati</taxon>
        <taxon>Balneolota</taxon>
        <taxon>Balneolia</taxon>
        <taxon>Balneolales</taxon>
        <taxon>Balneolaceae</taxon>
        <taxon>Halalkalibaculum</taxon>
    </lineage>
</organism>
<evidence type="ECO:0000313" key="3">
    <source>
        <dbReference type="Proteomes" id="UP000473278"/>
    </source>
</evidence>
<evidence type="ECO:0000256" key="1">
    <source>
        <dbReference type="SAM" id="SignalP"/>
    </source>
</evidence>
<dbReference type="InterPro" id="IPR024623">
    <property type="entry name" value="YtxH"/>
</dbReference>
<dbReference type="RefSeq" id="WP_165139124.1">
    <property type="nucleotide sequence ID" value="NZ_JAALLT010000001.1"/>
</dbReference>
<comment type="caution">
    <text evidence="2">The sequence shown here is derived from an EMBL/GenBank/DDBJ whole genome shotgun (WGS) entry which is preliminary data.</text>
</comment>
<feature type="signal peptide" evidence="1">
    <location>
        <begin position="1"/>
        <end position="20"/>
    </location>
</feature>
<proteinExistence type="predicted"/>
<keyword evidence="1" id="KW-0732">Signal</keyword>
<feature type="chain" id="PRO_5027108344" evidence="1">
    <location>
        <begin position="21"/>
        <end position="93"/>
    </location>
</feature>
<reference evidence="2 3" key="1">
    <citation type="submission" date="2020-02" db="EMBL/GenBank/DDBJ databases">
        <title>Balneolaceae bacterium YR4-1, complete genome.</title>
        <authorList>
            <person name="Li Y."/>
            <person name="Wu S."/>
        </authorList>
    </citation>
    <scope>NUCLEOTIDE SEQUENCE [LARGE SCALE GENOMIC DNA]</scope>
    <source>
        <strain evidence="2 3">YR4-1</strain>
    </source>
</reference>
<dbReference type="EMBL" id="JAALLT010000001">
    <property type="protein sequence ID" value="NGP75641.1"/>
    <property type="molecule type" value="Genomic_DNA"/>
</dbReference>
<dbReference type="AlphaFoldDB" id="A0A6M1SK19"/>
<accession>A0A6M1SK19</accession>
<dbReference type="Pfam" id="PF12732">
    <property type="entry name" value="YtxH"/>
    <property type="match status" value="1"/>
</dbReference>
<gene>
    <name evidence="2" type="ORF">G3570_03295</name>
</gene>
<protein>
    <submittedName>
        <fullName evidence="2">YtxH domain-containing protein</fullName>
    </submittedName>
</protein>
<sequence>MKISSIIITGLFAGAAGAIAATLFAPTKGSKTRSRIAKKGQKYKDSVKDNLNEFTDTISHPFEDIEDKTIRISQKAFDKAKKVKAEVSQKLNS</sequence>
<keyword evidence="3" id="KW-1185">Reference proteome</keyword>